<keyword evidence="2" id="KW-0812">Transmembrane</keyword>
<keyword evidence="2" id="KW-0472">Membrane</keyword>
<evidence type="ECO:0000313" key="4">
    <source>
        <dbReference type="Proteomes" id="UP000597444"/>
    </source>
</evidence>
<dbReference type="AlphaFoldDB" id="A0A8J3IJQ1"/>
<protein>
    <recommendedName>
        <fullName evidence="5">Septation ring formation regulator EzrA</fullName>
    </recommendedName>
</protein>
<feature type="transmembrane region" description="Helical" evidence="2">
    <location>
        <begin position="45"/>
        <end position="66"/>
    </location>
</feature>
<name>A0A8J3IJQ1_9CHLR</name>
<dbReference type="InterPro" id="IPR007060">
    <property type="entry name" value="FtsL/DivIC"/>
</dbReference>
<dbReference type="Pfam" id="PF04977">
    <property type="entry name" value="DivIC"/>
    <property type="match status" value="1"/>
</dbReference>
<evidence type="ECO:0000313" key="3">
    <source>
        <dbReference type="EMBL" id="GHO93740.1"/>
    </source>
</evidence>
<reference evidence="3" key="1">
    <citation type="submission" date="2020-10" db="EMBL/GenBank/DDBJ databases">
        <title>Taxonomic study of unclassified bacteria belonging to the class Ktedonobacteria.</title>
        <authorList>
            <person name="Yabe S."/>
            <person name="Wang C.M."/>
            <person name="Zheng Y."/>
            <person name="Sakai Y."/>
            <person name="Cavaletti L."/>
            <person name="Monciardini P."/>
            <person name="Donadio S."/>
        </authorList>
    </citation>
    <scope>NUCLEOTIDE SEQUENCE</scope>
    <source>
        <strain evidence="3">ID150040</strain>
    </source>
</reference>
<comment type="caution">
    <text evidence="3">The sequence shown here is derived from an EMBL/GenBank/DDBJ whole genome shotgun (WGS) entry which is preliminary data.</text>
</comment>
<sequence>MRNHPRRPQFPSRIDNSTANVTSAIGLEETVGHSRARRTSLFTHTVMWVTGLICAAFLVATLAQAWSNSQLEQRLQKAMQQYGQVNAHNQDLKRQVDHYKDPAVIESEARQQLNYIRPGEHPVVIVGQNNPPRPKAATNSGDAASQDYWQEWWKTLLGQGS</sequence>
<feature type="coiled-coil region" evidence="1">
    <location>
        <begin position="68"/>
        <end position="95"/>
    </location>
</feature>
<evidence type="ECO:0000256" key="2">
    <source>
        <dbReference type="SAM" id="Phobius"/>
    </source>
</evidence>
<gene>
    <name evidence="3" type="ORF">KSF_037880</name>
</gene>
<keyword evidence="4" id="KW-1185">Reference proteome</keyword>
<evidence type="ECO:0000256" key="1">
    <source>
        <dbReference type="SAM" id="Coils"/>
    </source>
</evidence>
<dbReference type="RefSeq" id="WP_220204511.1">
    <property type="nucleotide sequence ID" value="NZ_BNJK01000001.1"/>
</dbReference>
<keyword evidence="1" id="KW-0175">Coiled coil</keyword>
<dbReference type="EMBL" id="BNJK01000001">
    <property type="protein sequence ID" value="GHO93740.1"/>
    <property type="molecule type" value="Genomic_DNA"/>
</dbReference>
<organism evidence="3 4">
    <name type="scientific">Reticulibacter mediterranei</name>
    <dbReference type="NCBI Taxonomy" id="2778369"/>
    <lineage>
        <taxon>Bacteria</taxon>
        <taxon>Bacillati</taxon>
        <taxon>Chloroflexota</taxon>
        <taxon>Ktedonobacteria</taxon>
        <taxon>Ktedonobacterales</taxon>
        <taxon>Reticulibacteraceae</taxon>
        <taxon>Reticulibacter</taxon>
    </lineage>
</organism>
<keyword evidence="2" id="KW-1133">Transmembrane helix</keyword>
<proteinExistence type="predicted"/>
<dbReference type="Proteomes" id="UP000597444">
    <property type="component" value="Unassembled WGS sequence"/>
</dbReference>
<evidence type="ECO:0008006" key="5">
    <source>
        <dbReference type="Google" id="ProtNLM"/>
    </source>
</evidence>
<accession>A0A8J3IJQ1</accession>